<keyword evidence="1" id="KW-0812">Transmembrane</keyword>
<keyword evidence="1" id="KW-1133">Transmembrane helix</keyword>
<dbReference type="AlphaFoldDB" id="A0A418NKH7"/>
<keyword evidence="1" id="KW-0472">Membrane</keyword>
<sequence length="99" mass="11011">MFAIGWFSNRWRSGLPIALVVAVGTTALCLVTTNSPVFTAVERHLSFTAESIALNFLAKLTYTFLFYSAGHLCKRAMDGWRRKADDTGIPDARMQRNAP</sequence>
<evidence type="ECO:0000256" key="1">
    <source>
        <dbReference type="SAM" id="Phobius"/>
    </source>
</evidence>
<evidence type="ECO:0000313" key="2">
    <source>
        <dbReference type="EMBL" id="RIV79679.1"/>
    </source>
</evidence>
<accession>A0A418NKH7</accession>
<name>A0A418NKH7_9SPHN</name>
<protein>
    <submittedName>
        <fullName evidence="2">Uncharacterized protein</fullName>
    </submittedName>
</protein>
<dbReference type="Proteomes" id="UP000285092">
    <property type="component" value="Unassembled WGS sequence"/>
</dbReference>
<comment type="caution">
    <text evidence="2">The sequence shown here is derived from an EMBL/GenBank/DDBJ whole genome shotgun (WGS) entry which is preliminary data.</text>
</comment>
<proteinExistence type="predicted"/>
<evidence type="ECO:0000313" key="3">
    <source>
        <dbReference type="Proteomes" id="UP000285092"/>
    </source>
</evidence>
<reference evidence="2 3" key="1">
    <citation type="submission" date="2018-08" db="EMBL/GenBank/DDBJ databases">
        <title>Altererythrobacter sp.Ery1 and Ery12, the genome sequencing of novel strains in genus Alterythrobacter.</title>
        <authorList>
            <person name="Cheng H."/>
            <person name="Wu Y.-H."/>
            <person name="Fang C."/>
            <person name="Xu X.-W."/>
        </authorList>
    </citation>
    <scope>NUCLEOTIDE SEQUENCE [LARGE SCALE GENOMIC DNA]</scope>
    <source>
        <strain evidence="2 3">Ery1</strain>
    </source>
</reference>
<organism evidence="2 3">
    <name type="scientific">Pelagerythrobacter aerophilus</name>
    <dbReference type="NCBI Taxonomy" id="2306995"/>
    <lineage>
        <taxon>Bacteria</taxon>
        <taxon>Pseudomonadati</taxon>
        <taxon>Pseudomonadota</taxon>
        <taxon>Alphaproteobacteria</taxon>
        <taxon>Sphingomonadales</taxon>
        <taxon>Erythrobacteraceae</taxon>
        <taxon>Pelagerythrobacter</taxon>
    </lineage>
</organism>
<gene>
    <name evidence="2" type="ORF">D2V04_06890</name>
</gene>
<feature type="transmembrane region" description="Helical" evidence="1">
    <location>
        <begin position="53"/>
        <end position="73"/>
    </location>
</feature>
<keyword evidence="3" id="KW-1185">Reference proteome</keyword>
<dbReference type="EMBL" id="QXFK01000014">
    <property type="protein sequence ID" value="RIV79679.1"/>
    <property type="molecule type" value="Genomic_DNA"/>
</dbReference>